<dbReference type="EMBL" id="QWIQ01000006">
    <property type="protein sequence ID" value="RMZ18191.1"/>
    <property type="molecule type" value="Genomic_DNA"/>
</dbReference>
<evidence type="ECO:0000256" key="8">
    <source>
        <dbReference type="HAMAP-Rule" id="MF_03231"/>
    </source>
</evidence>
<dbReference type="PANTHER" id="PTHR23129">
    <property type="entry name" value="ACYL-COENZYME A DIPHOSPHATASE FITM2"/>
    <property type="match status" value="1"/>
</dbReference>
<comment type="caution">
    <text evidence="11">The sequence shown here is derived from an EMBL/GenBank/DDBJ whole genome shotgun (WGS) entry which is preliminary data.</text>
</comment>
<dbReference type="GO" id="GO:0008654">
    <property type="term" value="P:phospholipid biosynthetic process"/>
    <property type="evidence" value="ECO:0007669"/>
    <property type="project" value="UniProtKB-KW"/>
</dbReference>
<comment type="function">
    <text evidence="8">Fatty acyl-coenzyme A (CoA) diphosphatase that hydrolyzes fatty acyl-CoA to yield acyl-4'-phosphopantetheine and adenosine 3',5'-bisphosphate. Preferentially hydrolyzes unsaturated long-chain acyl-CoA substrates in the endoplasmic reticulum (ER) lumen. This catalytic activity is required for maintaining ER structure and for lipid droplets (LDs) biogenesis, which are lipid storage organelles involved in maintaining lipid and energy homeostasis. May directly bind to diacylglycerol (DAGs) and triacylglycerol, which is also important for LD biogenesis. May support directional budding of nacent LDs from the ER into the cytosol by reducing DAG levels at sites of LD formation. May play a role in the regulation of cell morphology and cytoskeletal organization. Involved in phospholipid biosynthesis.</text>
</comment>
<dbReference type="InterPro" id="IPR019388">
    <property type="entry name" value="FIT"/>
</dbReference>
<evidence type="ECO:0000256" key="6">
    <source>
        <dbReference type="ARBA" id="ARBA00023098"/>
    </source>
</evidence>
<protein>
    <recommendedName>
        <fullName evidence="8">Acyl-coenzyme A diphosphatase SCS3</fullName>
        <ecNumber evidence="8">3.6.1.-</ecNumber>
    </recommendedName>
    <alternativeName>
        <fullName evidence="8">FIT family protein SCS3</fullName>
    </alternativeName>
</protein>
<keyword evidence="4 8" id="KW-0256">Endoplasmic reticulum</keyword>
<keyword evidence="2 8" id="KW-0812">Transmembrane</keyword>
<keyword evidence="8" id="KW-0594">Phospholipid biosynthesis</keyword>
<feature type="transmembrane region" description="Helical" evidence="10">
    <location>
        <begin position="372"/>
        <end position="388"/>
    </location>
</feature>
<dbReference type="Proteomes" id="UP000281468">
    <property type="component" value="Unassembled WGS sequence"/>
</dbReference>
<comment type="catalytic activity">
    <reaction evidence="8">
        <text>(5Z,8Z,11Z,14Z)-eicosatetraenoyl-CoA + H2O = S-(5Z,8Z,11Z,14Z-eicosatetraenoyl)-4'-phosphopantetheine + adenosine 3',5'-bisphosphate + 2 H(+)</text>
        <dbReference type="Rhea" id="RHEA:65568"/>
        <dbReference type="ChEBI" id="CHEBI:15377"/>
        <dbReference type="ChEBI" id="CHEBI:15378"/>
        <dbReference type="ChEBI" id="CHEBI:57368"/>
        <dbReference type="ChEBI" id="CHEBI:58343"/>
        <dbReference type="ChEBI" id="CHEBI:156554"/>
    </reaction>
</comment>
<dbReference type="HAMAP" id="MF_03231">
    <property type="entry name" value="SCS3"/>
    <property type="match status" value="1"/>
</dbReference>
<evidence type="ECO:0000256" key="10">
    <source>
        <dbReference type="SAM" id="Phobius"/>
    </source>
</evidence>
<evidence type="ECO:0000256" key="5">
    <source>
        <dbReference type="ARBA" id="ARBA00022989"/>
    </source>
</evidence>
<dbReference type="VEuPathDB" id="FungiDB:BTJ68_04852"/>
<feature type="compositionally biased region" description="Polar residues" evidence="9">
    <location>
        <begin position="314"/>
        <end position="323"/>
    </location>
</feature>
<keyword evidence="7 8" id="KW-0472">Membrane</keyword>
<evidence type="ECO:0000256" key="9">
    <source>
        <dbReference type="SAM" id="MobiDB-lite"/>
    </source>
</evidence>
<feature type="transmembrane region" description="Helical" evidence="10">
    <location>
        <begin position="195"/>
        <end position="215"/>
    </location>
</feature>
<dbReference type="AlphaFoldDB" id="A0A3M7HXX3"/>
<evidence type="ECO:0000256" key="1">
    <source>
        <dbReference type="ARBA" id="ARBA00004477"/>
    </source>
</evidence>
<dbReference type="InterPro" id="IPR046400">
    <property type="entry name" value="SCS3"/>
</dbReference>
<comment type="catalytic activity">
    <reaction evidence="8">
        <text>hexadecanoyl-CoA + H2O = S-hexadecanoyl-4'-phosphopantetheine + adenosine 3',5'-bisphosphate + 2 H(+)</text>
        <dbReference type="Rhea" id="RHEA:50032"/>
        <dbReference type="ChEBI" id="CHEBI:15377"/>
        <dbReference type="ChEBI" id="CHEBI:15378"/>
        <dbReference type="ChEBI" id="CHEBI:57379"/>
        <dbReference type="ChEBI" id="CHEBI:58343"/>
        <dbReference type="ChEBI" id="CHEBI:132018"/>
    </reaction>
</comment>
<dbReference type="Pfam" id="PF10261">
    <property type="entry name" value="FIT"/>
    <property type="match status" value="1"/>
</dbReference>
<comment type="catalytic activity">
    <reaction evidence="8">
        <text>an acyl-CoA + H2O = an acyl-4'-phosphopantetheine + adenosine 3',5'-bisphosphate + 2 H(+)</text>
        <dbReference type="Rhea" id="RHEA:50044"/>
        <dbReference type="ChEBI" id="CHEBI:15377"/>
        <dbReference type="ChEBI" id="CHEBI:15378"/>
        <dbReference type="ChEBI" id="CHEBI:58342"/>
        <dbReference type="ChEBI" id="CHEBI:58343"/>
        <dbReference type="ChEBI" id="CHEBI:132023"/>
    </reaction>
</comment>
<proteinExistence type="inferred from homology"/>
<accession>A0A3M7HXX3</accession>
<dbReference type="PANTHER" id="PTHR23129:SF0">
    <property type="entry name" value="ACYL-COENZYME A DIPHOSPHATASE FITM2"/>
    <property type="match status" value="1"/>
</dbReference>
<evidence type="ECO:0000256" key="7">
    <source>
        <dbReference type="ARBA" id="ARBA00023136"/>
    </source>
</evidence>
<sequence>MEGANPDYATSNQLNFLKTPLEPGRPQHTSRPPPAMTTRRTATRVEIPVPSSSSDNNPSSNNPTMRAASATAQHSPTLPTRLESLLLAIYPTTLLLGSLFSQLSASSRRATYLPDSQAYSAADAPSYFAKKGNVFNVYFVKIGWFWISLAWAGFVFTHRRLSKRGSGRRQEGGGGSGSGDQGFWTRRRLQALARYAVVTGVWILVTQWCFGPALIDRGFRWTGGKCLALSSSSSSLPPPEAAAQVEAMSDVERALSHAACKAVGGRWAGGHDISGHVFLLILGSAMLWLEILPVVLTNASGLREARQVRGSDGNITSCTVDQSGTKEGGTGGGAEPAQNLSFPTKLSLSVAALSWWMLLMTAAFFHTWFEKFTGLVVAFSAIWGVYFLPRGLPSWRRVVGMPGV</sequence>
<dbReference type="GO" id="GO:0140042">
    <property type="term" value="P:lipid droplet formation"/>
    <property type="evidence" value="ECO:0007669"/>
    <property type="project" value="UniProtKB-UniRule"/>
</dbReference>
<keyword evidence="8" id="KW-1208">Phospholipid metabolism</keyword>
<evidence type="ECO:0000313" key="12">
    <source>
        <dbReference type="Proteomes" id="UP000281468"/>
    </source>
</evidence>
<organism evidence="11 12">
    <name type="scientific">Hortaea werneckii</name>
    <name type="common">Black yeast</name>
    <name type="synonym">Cladosporium werneckii</name>
    <dbReference type="NCBI Taxonomy" id="91943"/>
    <lineage>
        <taxon>Eukaryota</taxon>
        <taxon>Fungi</taxon>
        <taxon>Dikarya</taxon>
        <taxon>Ascomycota</taxon>
        <taxon>Pezizomycotina</taxon>
        <taxon>Dothideomycetes</taxon>
        <taxon>Dothideomycetidae</taxon>
        <taxon>Mycosphaerellales</taxon>
        <taxon>Teratosphaeriaceae</taxon>
        <taxon>Hortaea</taxon>
    </lineage>
</organism>
<comment type="subcellular location">
    <subcellularLocation>
        <location evidence="1 8">Endoplasmic reticulum membrane</location>
        <topology evidence="1 8">Multi-pass membrane protein</topology>
    </subcellularLocation>
</comment>
<gene>
    <name evidence="8" type="primary">SCS3</name>
    <name evidence="8" type="synonym">FIT2B</name>
    <name evidence="11" type="ORF">D0862_00518</name>
</gene>
<evidence type="ECO:0000313" key="11">
    <source>
        <dbReference type="EMBL" id="RMZ18191.1"/>
    </source>
</evidence>
<name>A0A3M7HXX3_HORWE</name>
<evidence type="ECO:0000256" key="4">
    <source>
        <dbReference type="ARBA" id="ARBA00022824"/>
    </source>
</evidence>
<dbReference type="GO" id="GO:0005789">
    <property type="term" value="C:endoplasmic reticulum membrane"/>
    <property type="evidence" value="ECO:0007669"/>
    <property type="project" value="UniProtKB-SubCell"/>
</dbReference>
<feature type="region of interest" description="Disordered" evidence="9">
    <location>
        <begin position="1"/>
        <end position="75"/>
    </location>
</feature>
<feature type="transmembrane region" description="Helical" evidence="10">
    <location>
        <begin position="346"/>
        <end position="366"/>
    </location>
</feature>
<feature type="transmembrane region" description="Helical" evidence="10">
    <location>
        <begin position="85"/>
        <end position="105"/>
    </location>
</feature>
<feature type="active site" evidence="8">
    <location>
        <position position="366"/>
    </location>
</feature>
<feature type="region of interest" description="Disordered" evidence="9">
    <location>
        <begin position="314"/>
        <end position="336"/>
    </location>
</feature>
<comment type="similarity">
    <text evidence="8">Belongs to the FIT family. Fungal FIT2B/SCS3 subfamily.</text>
</comment>
<feature type="transmembrane region" description="Helical" evidence="10">
    <location>
        <begin position="277"/>
        <end position="296"/>
    </location>
</feature>
<feature type="compositionally biased region" description="Low complexity" evidence="9">
    <location>
        <begin position="48"/>
        <end position="63"/>
    </location>
</feature>
<dbReference type="EC" id="3.6.1.-" evidence="8"/>
<evidence type="ECO:0000256" key="3">
    <source>
        <dbReference type="ARBA" id="ARBA00022801"/>
    </source>
</evidence>
<keyword evidence="5 8" id="KW-1133">Transmembrane helix</keyword>
<dbReference type="GO" id="GO:0010945">
    <property type="term" value="F:coenzyme A diphosphatase activity"/>
    <property type="evidence" value="ECO:0007669"/>
    <property type="project" value="InterPro"/>
</dbReference>
<evidence type="ECO:0000256" key="2">
    <source>
        <dbReference type="ARBA" id="ARBA00022692"/>
    </source>
</evidence>
<feature type="transmembrane region" description="Helical" evidence="10">
    <location>
        <begin position="135"/>
        <end position="156"/>
    </location>
</feature>
<reference evidence="11 12" key="1">
    <citation type="journal article" date="2018" name="BMC Genomics">
        <title>Genomic evidence for intraspecific hybridization in a clonal and extremely halotolerant yeast.</title>
        <authorList>
            <person name="Gostincar C."/>
            <person name="Stajich J.E."/>
            <person name="Zupancic J."/>
            <person name="Zalar P."/>
            <person name="Gunde-Cimerman N."/>
        </authorList>
    </citation>
    <scope>NUCLEOTIDE SEQUENCE [LARGE SCALE GENOMIC DNA]</scope>
    <source>
        <strain evidence="11 12">EXF-171</strain>
    </source>
</reference>
<keyword evidence="6" id="KW-0443">Lipid metabolism</keyword>
<keyword evidence="8" id="KW-0444">Lipid biosynthesis</keyword>
<feature type="active site" evidence="8">
    <location>
        <position position="276"/>
    </location>
</feature>
<comment type="catalytic activity">
    <reaction evidence="8">
        <text>(9Z)-octadecenoyl-CoA + H2O = S-(9Z-octadecenoyl)-4'-phosphopantetheine + adenosine 3',5'-bisphosphate + 2 H(+)</text>
        <dbReference type="Rhea" id="RHEA:65564"/>
        <dbReference type="ChEBI" id="CHEBI:15377"/>
        <dbReference type="ChEBI" id="CHEBI:15378"/>
        <dbReference type="ChEBI" id="CHEBI:57387"/>
        <dbReference type="ChEBI" id="CHEBI:58343"/>
        <dbReference type="ChEBI" id="CHEBI:156553"/>
    </reaction>
</comment>
<keyword evidence="3 8" id="KW-0378">Hydrolase</keyword>